<evidence type="ECO:0000313" key="2">
    <source>
        <dbReference type="Proteomes" id="UP000315303"/>
    </source>
</evidence>
<evidence type="ECO:0000313" key="1">
    <source>
        <dbReference type="EMBL" id="TPH12578.1"/>
    </source>
</evidence>
<sequence>MKTINDATIFPCETPFENRHQCWFCGEPYSNHFVFPPLKNASEFDEGVHLVFNCSHARLSVPSCTECYRVAFKCQVDNIWQVNLQVKQFLLKQYRKDLAIGINWTPQLLAESQFEGGNFAGFQQSAWFMYEVAKTRVSFQGWPLVVNGIVIEPIHSVEQFMFDGVLYPSVEEAITHYAKVFFLEKAFFKAVFHHLSHRINHKFEENNQQVQQQFSHAVRFCRLLVGSTPDERKSAFAAFIAEH</sequence>
<reference evidence="1 2" key="1">
    <citation type="submission" date="2019-01" db="EMBL/GenBank/DDBJ databases">
        <title>Litorilituus lipolytica sp. nov., isolated from intertidal sand of the Yellow Sea in China.</title>
        <authorList>
            <person name="Liu A."/>
        </authorList>
    </citation>
    <scope>NUCLEOTIDE SEQUENCE [LARGE SCALE GENOMIC DNA]</scope>
    <source>
        <strain evidence="1 2">RZ04</strain>
    </source>
</reference>
<proteinExistence type="predicted"/>
<dbReference type="EMBL" id="SAWY01000040">
    <property type="protein sequence ID" value="TPH12578.1"/>
    <property type="molecule type" value="Genomic_DNA"/>
</dbReference>
<organism evidence="1 2">
    <name type="scientific">Litorilituus lipolyticus</name>
    <dbReference type="NCBI Taxonomy" id="2491017"/>
    <lineage>
        <taxon>Bacteria</taxon>
        <taxon>Pseudomonadati</taxon>
        <taxon>Pseudomonadota</taxon>
        <taxon>Gammaproteobacteria</taxon>
        <taxon>Alteromonadales</taxon>
        <taxon>Colwelliaceae</taxon>
        <taxon>Litorilituus</taxon>
    </lineage>
</organism>
<comment type="caution">
    <text evidence="1">The sequence shown here is derived from an EMBL/GenBank/DDBJ whole genome shotgun (WGS) entry which is preliminary data.</text>
</comment>
<dbReference type="Proteomes" id="UP000315303">
    <property type="component" value="Unassembled WGS sequence"/>
</dbReference>
<keyword evidence="2" id="KW-1185">Reference proteome</keyword>
<dbReference type="OrthoDB" id="5888461at2"/>
<protein>
    <submittedName>
        <fullName evidence="1">Uncharacterized protein</fullName>
    </submittedName>
</protein>
<gene>
    <name evidence="1" type="ORF">EPA86_16695</name>
</gene>
<accession>A0A502KLT2</accession>
<dbReference type="RefSeq" id="WP_140605526.1">
    <property type="nucleotide sequence ID" value="NZ_SAWY01000040.1"/>
</dbReference>
<dbReference type="AlphaFoldDB" id="A0A502KLT2"/>
<name>A0A502KLT2_9GAMM</name>